<dbReference type="AlphaFoldDB" id="A0A1E5QC39"/>
<keyword evidence="19" id="KW-1185">Reference proteome</keyword>
<dbReference type="Pfam" id="PF01351">
    <property type="entry name" value="RNase_HII"/>
    <property type="match status" value="1"/>
</dbReference>
<dbReference type="STRING" id="28181.BEN30_02125"/>
<sequence>MPDFSLELGHSGLIVGVDEAGRGPWAGPVVAGAAILNAATLSESLAKGLDDSKKLKAPKREALLAVLEQSDAVLGLGIASAEEIDELNILQATLLAMERAVANLGVRPDFALIDGNRLPKNLPCPAEAIVKGDGRSLSIAAASIVAKVSRDRMMADLDRTYPGYGWSANAGYGTKAHQEGLKALGVTPQHRKSFAPIRKILSLEES</sequence>
<keyword evidence="10 14" id="KW-0479">Metal-binding</keyword>
<dbReference type="InterPro" id="IPR012337">
    <property type="entry name" value="RNaseH-like_sf"/>
</dbReference>
<comment type="caution">
    <text evidence="18">The sequence shown here is derived from an EMBL/GenBank/DDBJ whole genome shotgun (WGS) entry which is preliminary data.</text>
</comment>
<dbReference type="GO" id="GO:0003723">
    <property type="term" value="F:RNA binding"/>
    <property type="evidence" value="ECO:0007669"/>
    <property type="project" value="UniProtKB-UniRule"/>
</dbReference>
<dbReference type="InterPro" id="IPR022898">
    <property type="entry name" value="RNase_HII"/>
</dbReference>
<evidence type="ECO:0000256" key="14">
    <source>
        <dbReference type="HAMAP-Rule" id="MF_00052"/>
    </source>
</evidence>
<dbReference type="EMBL" id="MCGG01000002">
    <property type="protein sequence ID" value="OEJ69656.1"/>
    <property type="molecule type" value="Genomic_DNA"/>
</dbReference>
<gene>
    <name evidence="14" type="primary">rnhB</name>
    <name evidence="18" type="ORF">BEN30_02125</name>
</gene>
<evidence type="ECO:0000256" key="16">
    <source>
        <dbReference type="RuleBase" id="RU003515"/>
    </source>
</evidence>
<dbReference type="GO" id="GO:0004523">
    <property type="term" value="F:RNA-DNA hybrid ribonuclease activity"/>
    <property type="evidence" value="ECO:0007669"/>
    <property type="project" value="UniProtKB-UniRule"/>
</dbReference>
<dbReference type="OrthoDB" id="9803420at2"/>
<keyword evidence="12 14" id="KW-0378">Hydrolase</keyword>
<evidence type="ECO:0000256" key="13">
    <source>
        <dbReference type="ARBA" id="ARBA00023211"/>
    </source>
</evidence>
<keyword evidence="9 14" id="KW-0540">Nuclease</keyword>
<evidence type="ECO:0000313" key="19">
    <source>
        <dbReference type="Proteomes" id="UP000095347"/>
    </source>
</evidence>
<evidence type="ECO:0000256" key="7">
    <source>
        <dbReference type="ARBA" id="ARBA00019179"/>
    </source>
</evidence>
<dbReference type="CDD" id="cd07182">
    <property type="entry name" value="RNase_HII_bacteria_HII_like"/>
    <property type="match status" value="1"/>
</dbReference>
<evidence type="ECO:0000256" key="12">
    <source>
        <dbReference type="ARBA" id="ARBA00022801"/>
    </source>
</evidence>
<evidence type="ECO:0000256" key="8">
    <source>
        <dbReference type="ARBA" id="ARBA00022490"/>
    </source>
</evidence>
<evidence type="ECO:0000256" key="2">
    <source>
        <dbReference type="ARBA" id="ARBA00001946"/>
    </source>
</evidence>
<evidence type="ECO:0000256" key="6">
    <source>
        <dbReference type="ARBA" id="ARBA00012180"/>
    </source>
</evidence>
<dbReference type="GO" id="GO:0006298">
    <property type="term" value="P:mismatch repair"/>
    <property type="evidence" value="ECO:0007669"/>
    <property type="project" value="TreeGrafter"/>
</dbReference>
<proteinExistence type="inferred from homology"/>
<evidence type="ECO:0000256" key="1">
    <source>
        <dbReference type="ARBA" id="ARBA00000077"/>
    </source>
</evidence>
<dbReference type="FunFam" id="3.30.420.10:FF:000006">
    <property type="entry name" value="Ribonuclease HII"/>
    <property type="match status" value="1"/>
</dbReference>
<feature type="binding site" evidence="14 15">
    <location>
        <position position="114"/>
    </location>
    <ligand>
        <name>a divalent metal cation</name>
        <dbReference type="ChEBI" id="CHEBI:60240"/>
    </ligand>
</feature>
<keyword evidence="13 14" id="KW-0464">Manganese</keyword>
<dbReference type="InterPro" id="IPR036397">
    <property type="entry name" value="RNaseH_sf"/>
</dbReference>
<protein>
    <recommendedName>
        <fullName evidence="7 14">Ribonuclease HII</fullName>
        <shortName evidence="14">RNase HII</shortName>
        <ecNumber evidence="6 14">3.1.26.4</ecNumber>
    </recommendedName>
</protein>
<evidence type="ECO:0000256" key="10">
    <source>
        <dbReference type="ARBA" id="ARBA00022723"/>
    </source>
</evidence>
<dbReference type="GO" id="GO:0005737">
    <property type="term" value="C:cytoplasm"/>
    <property type="evidence" value="ECO:0007669"/>
    <property type="project" value="UniProtKB-SubCell"/>
</dbReference>
<evidence type="ECO:0000256" key="15">
    <source>
        <dbReference type="PROSITE-ProRule" id="PRU01319"/>
    </source>
</evidence>
<keyword evidence="11 14" id="KW-0255">Endonuclease</keyword>
<dbReference type="PANTHER" id="PTHR10954:SF18">
    <property type="entry name" value="RIBONUCLEASE HII"/>
    <property type="match status" value="1"/>
</dbReference>
<keyword evidence="8 14" id="KW-0963">Cytoplasm</keyword>
<dbReference type="HAMAP" id="MF_00052_B">
    <property type="entry name" value="RNase_HII_B"/>
    <property type="match status" value="1"/>
</dbReference>
<dbReference type="NCBIfam" id="NF000595">
    <property type="entry name" value="PRK00015.1-3"/>
    <property type="match status" value="1"/>
</dbReference>
<comment type="function">
    <text evidence="3 14 16">Endonuclease that specifically degrades the RNA of RNA-DNA hybrids.</text>
</comment>
<dbReference type="PROSITE" id="PS51975">
    <property type="entry name" value="RNASE_H_2"/>
    <property type="match status" value="1"/>
</dbReference>
<feature type="binding site" evidence="14 15">
    <location>
        <position position="19"/>
    </location>
    <ligand>
        <name>a divalent metal cation</name>
        <dbReference type="ChEBI" id="CHEBI:60240"/>
    </ligand>
</feature>
<dbReference type="GO" id="GO:0043137">
    <property type="term" value="P:DNA replication, removal of RNA primer"/>
    <property type="evidence" value="ECO:0007669"/>
    <property type="project" value="TreeGrafter"/>
</dbReference>
<dbReference type="PANTHER" id="PTHR10954">
    <property type="entry name" value="RIBONUCLEASE H2 SUBUNIT A"/>
    <property type="match status" value="1"/>
</dbReference>
<evidence type="ECO:0000256" key="11">
    <source>
        <dbReference type="ARBA" id="ARBA00022759"/>
    </source>
</evidence>
<name>A0A1E5QC39_9PROT</name>
<comment type="catalytic activity">
    <reaction evidence="1 14 15 16">
        <text>Endonucleolytic cleavage to 5'-phosphomonoester.</text>
        <dbReference type="EC" id="3.1.26.4"/>
    </reaction>
</comment>
<reference evidence="19" key="1">
    <citation type="submission" date="2016-07" db="EMBL/GenBank/DDBJ databases">
        <authorList>
            <person name="Florea S."/>
            <person name="Webb J.S."/>
            <person name="Jaromczyk J."/>
            <person name="Schardl C.L."/>
        </authorList>
    </citation>
    <scope>NUCLEOTIDE SEQUENCE [LARGE SCALE GENOMIC DNA]</scope>
    <source>
        <strain evidence="19">MV-1</strain>
    </source>
</reference>
<dbReference type="GO" id="GO:0030145">
    <property type="term" value="F:manganese ion binding"/>
    <property type="evidence" value="ECO:0007669"/>
    <property type="project" value="UniProtKB-UniRule"/>
</dbReference>
<comment type="cofactor">
    <cofactor evidence="14 15">
        <name>Mn(2+)</name>
        <dbReference type="ChEBI" id="CHEBI:29035"/>
    </cofactor>
    <cofactor evidence="14 15">
        <name>Mg(2+)</name>
        <dbReference type="ChEBI" id="CHEBI:18420"/>
    </cofactor>
    <text evidence="14 15">Manganese or magnesium. Binds 1 divalent metal ion per monomer in the absence of substrate. May bind a second metal ion after substrate binding.</text>
</comment>
<evidence type="ECO:0000256" key="3">
    <source>
        <dbReference type="ARBA" id="ARBA00004065"/>
    </source>
</evidence>
<accession>A0A1E5QC39</accession>
<feature type="domain" description="RNase H type-2" evidence="17">
    <location>
        <begin position="12"/>
        <end position="206"/>
    </location>
</feature>
<dbReference type="InterPro" id="IPR001352">
    <property type="entry name" value="RNase_HII/HIII"/>
</dbReference>
<comment type="cofactor">
    <cofactor evidence="2">
        <name>Mg(2+)</name>
        <dbReference type="ChEBI" id="CHEBI:18420"/>
    </cofactor>
</comment>
<evidence type="ECO:0000256" key="9">
    <source>
        <dbReference type="ARBA" id="ARBA00022722"/>
    </source>
</evidence>
<dbReference type="InterPro" id="IPR024567">
    <property type="entry name" value="RNase_HII/HIII_dom"/>
</dbReference>
<dbReference type="RefSeq" id="WP_069956373.1">
    <property type="nucleotide sequence ID" value="NZ_MCGG01000002.1"/>
</dbReference>
<feature type="binding site" evidence="14 15">
    <location>
        <position position="18"/>
    </location>
    <ligand>
        <name>a divalent metal cation</name>
        <dbReference type="ChEBI" id="CHEBI:60240"/>
    </ligand>
</feature>
<evidence type="ECO:0000256" key="5">
    <source>
        <dbReference type="ARBA" id="ARBA00007383"/>
    </source>
</evidence>
<evidence type="ECO:0000259" key="17">
    <source>
        <dbReference type="PROSITE" id="PS51975"/>
    </source>
</evidence>
<dbReference type="SUPFAM" id="SSF53098">
    <property type="entry name" value="Ribonuclease H-like"/>
    <property type="match status" value="1"/>
</dbReference>
<evidence type="ECO:0000313" key="18">
    <source>
        <dbReference type="EMBL" id="OEJ69656.1"/>
    </source>
</evidence>
<dbReference type="Proteomes" id="UP000095347">
    <property type="component" value="Unassembled WGS sequence"/>
</dbReference>
<evidence type="ECO:0000256" key="4">
    <source>
        <dbReference type="ARBA" id="ARBA00004496"/>
    </source>
</evidence>
<comment type="subcellular location">
    <subcellularLocation>
        <location evidence="4 14">Cytoplasm</location>
    </subcellularLocation>
</comment>
<dbReference type="GO" id="GO:0032299">
    <property type="term" value="C:ribonuclease H2 complex"/>
    <property type="evidence" value="ECO:0007669"/>
    <property type="project" value="TreeGrafter"/>
</dbReference>
<dbReference type="EC" id="3.1.26.4" evidence="6 14"/>
<comment type="similarity">
    <text evidence="5 14 16">Belongs to the RNase HII family.</text>
</comment>
<dbReference type="Gene3D" id="3.30.420.10">
    <property type="entry name" value="Ribonuclease H-like superfamily/Ribonuclease H"/>
    <property type="match status" value="1"/>
</dbReference>
<organism evidence="18 19">
    <name type="scientific">Magnetovibrio blakemorei</name>
    <dbReference type="NCBI Taxonomy" id="28181"/>
    <lineage>
        <taxon>Bacteria</taxon>
        <taxon>Pseudomonadati</taxon>
        <taxon>Pseudomonadota</taxon>
        <taxon>Alphaproteobacteria</taxon>
        <taxon>Rhodospirillales</taxon>
        <taxon>Magnetovibrionaceae</taxon>
        <taxon>Magnetovibrio</taxon>
    </lineage>
</organism>